<evidence type="ECO:0000313" key="2">
    <source>
        <dbReference type="EMBL" id="KAF4669516.1"/>
    </source>
</evidence>
<dbReference type="Gene3D" id="2.40.70.10">
    <property type="entry name" value="Acid Proteases"/>
    <property type="match status" value="1"/>
</dbReference>
<dbReference type="InterPro" id="IPR021109">
    <property type="entry name" value="Peptidase_aspartic_dom_sf"/>
</dbReference>
<dbReference type="InterPro" id="IPR034164">
    <property type="entry name" value="Pepsin-like_dom"/>
</dbReference>
<sequence>MKTAIADVLAQDLELAYITDADPPGLGLYTTITVAGQPMNVVVDTSSIRLLYVWQDAYEKARGVGACKRMFYHCYSCGRHQCKPQDTSNVTLGDGTSALIFRWADDMRVGGRNFMLMKFGLIFASEPTFAERTPHGVLGLGNDAGQYYPTIMDQLGVRIPYSKNMFTLYLRHSFGGNVPARGDLLIGGADKSAYVPPLRYMEFRVDERRVGFAEVSK</sequence>
<dbReference type="Pfam" id="PF00026">
    <property type="entry name" value="Asp"/>
    <property type="match status" value="1"/>
</dbReference>
<dbReference type="CDD" id="cd05471">
    <property type="entry name" value="pepsin_like"/>
    <property type="match status" value="1"/>
</dbReference>
<dbReference type="Proteomes" id="UP000591131">
    <property type="component" value="Unassembled WGS sequence"/>
</dbReference>
<gene>
    <name evidence="2" type="ORF">FOL47_002475</name>
</gene>
<dbReference type="AlphaFoldDB" id="A0A7J6MDN8"/>
<dbReference type="EMBL" id="JAAPAO010000169">
    <property type="protein sequence ID" value="KAF4669516.1"/>
    <property type="molecule type" value="Genomic_DNA"/>
</dbReference>
<accession>A0A7J6MDN8</accession>
<dbReference type="PROSITE" id="PS51767">
    <property type="entry name" value="PEPTIDASE_A1"/>
    <property type="match status" value="1"/>
</dbReference>
<reference evidence="2 3" key="1">
    <citation type="submission" date="2020-04" db="EMBL/GenBank/DDBJ databases">
        <title>Perkinsus chesapeaki whole genome sequence.</title>
        <authorList>
            <person name="Bogema D.R."/>
        </authorList>
    </citation>
    <scope>NUCLEOTIDE SEQUENCE [LARGE SCALE GENOMIC DNA]</scope>
    <source>
        <strain evidence="2">ATCC PRA-425</strain>
    </source>
</reference>
<proteinExistence type="predicted"/>
<dbReference type="InterPro" id="IPR033121">
    <property type="entry name" value="PEPTIDASE_A1"/>
</dbReference>
<dbReference type="SUPFAM" id="SSF50630">
    <property type="entry name" value="Acid proteases"/>
    <property type="match status" value="1"/>
</dbReference>
<protein>
    <recommendedName>
        <fullName evidence="1">Peptidase A1 domain-containing protein</fullName>
    </recommendedName>
</protein>
<comment type="caution">
    <text evidence="2">The sequence shown here is derived from an EMBL/GenBank/DDBJ whole genome shotgun (WGS) entry which is preliminary data.</text>
</comment>
<name>A0A7J6MDN8_PERCH</name>
<dbReference type="OrthoDB" id="288101at2759"/>
<evidence type="ECO:0000259" key="1">
    <source>
        <dbReference type="PROSITE" id="PS51767"/>
    </source>
</evidence>
<evidence type="ECO:0000313" key="3">
    <source>
        <dbReference type="Proteomes" id="UP000591131"/>
    </source>
</evidence>
<organism evidence="2 3">
    <name type="scientific">Perkinsus chesapeaki</name>
    <name type="common">Clam parasite</name>
    <name type="synonym">Perkinsus andrewsi</name>
    <dbReference type="NCBI Taxonomy" id="330153"/>
    <lineage>
        <taxon>Eukaryota</taxon>
        <taxon>Sar</taxon>
        <taxon>Alveolata</taxon>
        <taxon>Perkinsozoa</taxon>
        <taxon>Perkinsea</taxon>
        <taxon>Perkinsida</taxon>
        <taxon>Perkinsidae</taxon>
        <taxon>Perkinsus</taxon>
    </lineage>
</organism>
<feature type="domain" description="Peptidase A1" evidence="1">
    <location>
        <begin position="28"/>
        <end position="217"/>
    </location>
</feature>
<keyword evidence="3" id="KW-1185">Reference proteome</keyword>